<evidence type="ECO:0000259" key="7">
    <source>
        <dbReference type="PROSITE" id="PS51914"/>
    </source>
</evidence>
<dbReference type="FunCoup" id="A0A3N4KJV0">
    <property type="interactions" value="548"/>
</dbReference>
<keyword evidence="3" id="KW-0256">Endoplasmic reticulum</keyword>
<dbReference type="OrthoDB" id="28322at2759"/>
<sequence length="554" mass="61400">MRQNNLLLLLTSSASVAIATAPRGVSPEDARLYAGSAFTCLTHPSITIPTSQVNDDFCDCPDGSDEPGTSACAHLPHSALAIRGFHCRNEQHTPAFLPLSRVNDGVCDYEICCDGSDEYAHVGGVSCKNRCAEIGIAARKLQAERERLRGDGVKGWAELVKKAQIMRKEAEDEVKTTEVKIEGIEGKVKGLERELRDAEEKERRRVVRAPKEGEGGKVGVLVGTAKERSEELRAGLEKVREERDAALERLKKAEGILAALKEGYNPNFNDEGVKTAVRAWEEYLAQEETSTKLNDAEERDLDDLLGEDPVDWDEFLEVDEPQSDLYNIEAYLPESIKVWVHDKLHDFRQILVENGILAPAPDTPGIESKAVNAARAALKTAESEERNNRARLTALNDDLNTAYGHNDVFRPLKGECIDADVGEYKYEFCFHGKAHQKSLKDSSSTSLGSFARIEYTTPEDVGGQHGLFDAGWEEAHEEGLSGVVLKYDNGQQCWNGPKRSVNVELYCSAVNELRSVREEEKCVYRFEVGTPAVCGDRVEDAKGESMEERVRDEL</sequence>
<reference evidence="8 9" key="1">
    <citation type="journal article" date="2018" name="Nat. Ecol. Evol.">
        <title>Pezizomycetes genomes reveal the molecular basis of ectomycorrhizal truffle lifestyle.</title>
        <authorList>
            <person name="Murat C."/>
            <person name="Payen T."/>
            <person name="Noel B."/>
            <person name="Kuo A."/>
            <person name="Morin E."/>
            <person name="Chen J."/>
            <person name="Kohler A."/>
            <person name="Krizsan K."/>
            <person name="Balestrini R."/>
            <person name="Da Silva C."/>
            <person name="Montanini B."/>
            <person name="Hainaut M."/>
            <person name="Levati E."/>
            <person name="Barry K.W."/>
            <person name="Belfiori B."/>
            <person name="Cichocki N."/>
            <person name="Clum A."/>
            <person name="Dockter R.B."/>
            <person name="Fauchery L."/>
            <person name="Guy J."/>
            <person name="Iotti M."/>
            <person name="Le Tacon F."/>
            <person name="Lindquist E.A."/>
            <person name="Lipzen A."/>
            <person name="Malagnac F."/>
            <person name="Mello A."/>
            <person name="Molinier V."/>
            <person name="Miyauchi S."/>
            <person name="Poulain J."/>
            <person name="Riccioni C."/>
            <person name="Rubini A."/>
            <person name="Sitrit Y."/>
            <person name="Splivallo R."/>
            <person name="Traeger S."/>
            <person name="Wang M."/>
            <person name="Zifcakova L."/>
            <person name="Wipf D."/>
            <person name="Zambonelli A."/>
            <person name="Paolocci F."/>
            <person name="Nowrousian M."/>
            <person name="Ottonello S."/>
            <person name="Baldrian P."/>
            <person name="Spatafora J.W."/>
            <person name="Henrissat B."/>
            <person name="Nagy L.G."/>
            <person name="Aury J.M."/>
            <person name="Wincker P."/>
            <person name="Grigoriev I.V."/>
            <person name="Bonfante P."/>
            <person name="Martin F.M."/>
        </authorList>
    </citation>
    <scope>NUCLEOTIDE SEQUENCE [LARGE SCALE GENOMIC DNA]</scope>
    <source>
        <strain evidence="8 9">CCBAS932</strain>
    </source>
</reference>
<keyword evidence="9" id="KW-1185">Reference proteome</keyword>
<dbReference type="EMBL" id="ML119161">
    <property type="protein sequence ID" value="RPB08591.1"/>
    <property type="molecule type" value="Genomic_DNA"/>
</dbReference>
<evidence type="ECO:0000256" key="1">
    <source>
        <dbReference type="ARBA" id="ARBA00022387"/>
    </source>
</evidence>
<feature type="signal peptide" evidence="6">
    <location>
        <begin position="1"/>
        <end position="19"/>
    </location>
</feature>
<dbReference type="InParanoid" id="A0A3N4KJV0"/>
<dbReference type="GO" id="GO:0006491">
    <property type="term" value="P:N-glycan processing"/>
    <property type="evidence" value="ECO:0007669"/>
    <property type="project" value="TreeGrafter"/>
</dbReference>
<keyword evidence="4" id="KW-1015">Disulfide bond</keyword>
<dbReference type="PROSITE" id="PS51914">
    <property type="entry name" value="MRH"/>
    <property type="match status" value="1"/>
</dbReference>
<dbReference type="STRING" id="1392247.A0A3N4KJV0"/>
<dbReference type="Pfam" id="PF12999">
    <property type="entry name" value="PRKCSH-like"/>
    <property type="match status" value="1"/>
</dbReference>
<evidence type="ECO:0000313" key="9">
    <source>
        <dbReference type="Proteomes" id="UP000277580"/>
    </source>
</evidence>
<feature type="domain" description="MRH" evidence="7">
    <location>
        <begin position="414"/>
        <end position="536"/>
    </location>
</feature>
<dbReference type="Gene3D" id="2.70.130.10">
    <property type="entry name" value="Mannose-6-phosphate receptor binding domain"/>
    <property type="match status" value="1"/>
</dbReference>
<accession>A0A3N4KJV0</accession>
<evidence type="ECO:0000256" key="5">
    <source>
        <dbReference type="SAM" id="Coils"/>
    </source>
</evidence>
<dbReference type="GO" id="GO:0017177">
    <property type="term" value="C:glucosidase II complex"/>
    <property type="evidence" value="ECO:0007669"/>
    <property type="project" value="TreeGrafter"/>
</dbReference>
<dbReference type="InterPro" id="IPR009011">
    <property type="entry name" value="Man6P_isomerase_rcpt-bd_dom_sf"/>
</dbReference>
<evidence type="ECO:0000256" key="2">
    <source>
        <dbReference type="ARBA" id="ARBA00022729"/>
    </source>
</evidence>
<feature type="chain" id="PRO_5018332167" description="Glucosidase 2 subunit beta" evidence="6">
    <location>
        <begin position="20"/>
        <end position="554"/>
    </location>
</feature>
<evidence type="ECO:0000256" key="3">
    <source>
        <dbReference type="ARBA" id="ARBA00022824"/>
    </source>
</evidence>
<dbReference type="SUPFAM" id="SSF50911">
    <property type="entry name" value="Mannose 6-phosphate receptor domain"/>
    <property type="match status" value="1"/>
</dbReference>
<keyword evidence="2 6" id="KW-0732">Signal</keyword>
<dbReference type="PANTHER" id="PTHR12630:SF1">
    <property type="entry name" value="GLUCOSIDASE 2 SUBUNIT BETA"/>
    <property type="match status" value="1"/>
</dbReference>
<evidence type="ECO:0000313" key="8">
    <source>
        <dbReference type="EMBL" id="RPB08591.1"/>
    </source>
</evidence>
<dbReference type="AlphaFoldDB" id="A0A3N4KJV0"/>
<evidence type="ECO:0000256" key="6">
    <source>
        <dbReference type="SAM" id="SignalP"/>
    </source>
</evidence>
<proteinExistence type="predicted"/>
<dbReference type="Proteomes" id="UP000277580">
    <property type="component" value="Unassembled WGS sequence"/>
</dbReference>
<dbReference type="InterPro" id="IPR028146">
    <property type="entry name" value="PRKCSH_N"/>
</dbReference>
<dbReference type="PANTHER" id="PTHR12630">
    <property type="entry name" value="N-LINKED OLIGOSACCHARIDE PROCESSING"/>
    <property type="match status" value="1"/>
</dbReference>
<dbReference type="InterPro" id="IPR039794">
    <property type="entry name" value="Gtb1-like"/>
</dbReference>
<name>A0A3N4KJV0_9PEZI</name>
<feature type="coiled-coil region" evidence="5">
    <location>
        <begin position="153"/>
        <end position="256"/>
    </location>
</feature>
<organism evidence="8 9">
    <name type="scientific">Morchella conica CCBAS932</name>
    <dbReference type="NCBI Taxonomy" id="1392247"/>
    <lineage>
        <taxon>Eukaryota</taxon>
        <taxon>Fungi</taxon>
        <taxon>Dikarya</taxon>
        <taxon>Ascomycota</taxon>
        <taxon>Pezizomycotina</taxon>
        <taxon>Pezizomycetes</taxon>
        <taxon>Pezizales</taxon>
        <taxon>Morchellaceae</taxon>
        <taxon>Morchella</taxon>
    </lineage>
</organism>
<keyword evidence="5" id="KW-0175">Coiled coil</keyword>
<dbReference type="InterPro" id="IPR044865">
    <property type="entry name" value="MRH_dom"/>
</dbReference>
<gene>
    <name evidence="8" type="ORF">P167DRAFT_528419</name>
</gene>
<dbReference type="Pfam" id="PF13015">
    <property type="entry name" value="PRKCSH_1"/>
    <property type="match status" value="1"/>
</dbReference>
<dbReference type="InterPro" id="IPR036607">
    <property type="entry name" value="PRKCSH"/>
</dbReference>
<evidence type="ECO:0000256" key="4">
    <source>
        <dbReference type="ARBA" id="ARBA00023157"/>
    </source>
</evidence>
<protein>
    <recommendedName>
        <fullName evidence="1">Glucosidase 2 subunit beta</fullName>
    </recommendedName>
</protein>